<dbReference type="EMBL" id="GGMR01013589">
    <property type="protein sequence ID" value="MBY26208.1"/>
    <property type="molecule type" value="Transcribed_RNA"/>
</dbReference>
<protein>
    <submittedName>
        <fullName evidence="2">Uncharacterized protein</fullName>
    </submittedName>
</protein>
<name>A0A2S2PAJ2_SCHGA</name>
<reference evidence="2" key="1">
    <citation type="submission" date="2018-04" db="EMBL/GenBank/DDBJ databases">
        <title>Transcriptome of Schizaphis graminum biotype I.</title>
        <authorList>
            <person name="Scully E.D."/>
            <person name="Geib S.M."/>
            <person name="Palmer N.A."/>
            <person name="Koch K."/>
            <person name="Bradshaw J."/>
            <person name="Heng-Moss T."/>
            <person name="Sarath G."/>
        </authorList>
    </citation>
    <scope>NUCLEOTIDE SEQUENCE</scope>
</reference>
<dbReference type="AlphaFoldDB" id="A0A2S2PAJ2"/>
<proteinExistence type="predicted"/>
<organism evidence="2">
    <name type="scientific">Schizaphis graminum</name>
    <name type="common">Green bug aphid</name>
    <dbReference type="NCBI Taxonomy" id="13262"/>
    <lineage>
        <taxon>Eukaryota</taxon>
        <taxon>Metazoa</taxon>
        <taxon>Ecdysozoa</taxon>
        <taxon>Arthropoda</taxon>
        <taxon>Hexapoda</taxon>
        <taxon>Insecta</taxon>
        <taxon>Pterygota</taxon>
        <taxon>Neoptera</taxon>
        <taxon>Paraneoptera</taxon>
        <taxon>Hemiptera</taxon>
        <taxon>Sternorrhyncha</taxon>
        <taxon>Aphidomorpha</taxon>
        <taxon>Aphidoidea</taxon>
        <taxon>Aphididae</taxon>
        <taxon>Aphidini</taxon>
        <taxon>Schizaphis</taxon>
    </lineage>
</organism>
<feature type="region of interest" description="Disordered" evidence="1">
    <location>
        <begin position="22"/>
        <end position="97"/>
    </location>
</feature>
<evidence type="ECO:0000313" key="2">
    <source>
        <dbReference type="EMBL" id="MBY26208.1"/>
    </source>
</evidence>
<sequence length="127" mass="15214">MDKSSTKNRLMKYLFTKTIDIKSKDNETTDETNEKKRKIIDQNSFINNDYSKDNESNETTDETNEKKRKIIDQNSFINNDYSKDNESNETTDETNEKKRKIIDQNSFINNDYVCRNFVYMTYKIQCL</sequence>
<accession>A0A2S2PAJ2</accession>
<gene>
    <name evidence="2" type="ORF">g.2623</name>
</gene>
<evidence type="ECO:0000256" key="1">
    <source>
        <dbReference type="SAM" id="MobiDB-lite"/>
    </source>
</evidence>